<dbReference type="InterPro" id="IPR043023">
    <property type="entry name" value="MVP_rep_sf"/>
</dbReference>
<comment type="subcellular location">
    <subcellularLocation>
        <location evidence="1">Cytoplasm</location>
    </subcellularLocation>
</comment>
<dbReference type="FunFam" id="2.30.30.560:FF:000002">
    <property type="entry name" value="Major vault protein-alpha"/>
    <property type="match status" value="1"/>
</dbReference>
<dbReference type="PANTHER" id="PTHR14165">
    <property type="entry name" value="MAJOR VAULT PROTEIN"/>
    <property type="match status" value="1"/>
</dbReference>
<dbReference type="GeneID" id="14918123"/>
<dbReference type="FunFam" id="2.30.30.570:FF:000002">
    <property type="entry name" value="Major vault protein-alpha"/>
    <property type="match status" value="1"/>
</dbReference>
<dbReference type="Gene3D" id="2.30.30.550">
    <property type="entry name" value="Major Vault Protein repeat"/>
    <property type="match status" value="4"/>
</dbReference>
<feature type="domain" description="Major vault protein repeat" evidence="3">
    <location>
        <begin position="262"/>
        <end position="304"/>
    </location>
</feature>
<evidence type="ECO:0000259" key="3">
    <source>
        <dbReference type="Pfam" id="PF01505"/>
    </source>
</evidence>
<gene>
    <name evidence="5" type="ORF">ACA1_062020</name>
</gene>
<dbReference type="OMA" id="EYCIIES"/>
<keyword evidence="2" id="KW-0472">Membrane</keyword>
<dbReference type="PROSITE" id="PS51224">
    <property type="entry name" value="MVP"/>
    <property type="match status" value="5"/>
</dbReference>
<feature type="domain" description="Major vault protein repeat" evidence="3">
    <location>
        <begin position="145"/>
        <end position="197"/>
    </location>
</feature>
<evidence type="ECO:0000256" key="1">
    <source>
        <dbReference type="PROSITE-ProRule" id="PRU00571"/>
    </source>
</evidence>
<dbReference type="PANTHER" id="PTHR14165:SF3">
    <property type="entry name" value="MAJOR VAULT PROTEIN"/>
    <property type="match status" value="1"/>
</dbReference>
<dbReference type="Gene3D" id="2.30.30.560">
    <property type="match status" value="2"/>
</dbReference>
<feature type="repeat" description="MVP" evidence="1">
    <location>
        <begin position="148"/>
        <end position="212"/>
    </location>
</feature>
<dbReference type="KEGG" id="acan:ACA1_062020"/>
<evidence type="ECO:0000313" key="5">
    <source>
        <dbReference type="EMBL" id="ELR17460.1"/>
    </source>
</evidence>
<evidence type="ECO:0000259" key="4">
    <source>
        <dbReference type="Pfam" id="PF17794"/>
    </source>
</evidence>
<feature type="repeat" description="MVP" evidence="1">
    <location>
        <begin position="87"/>
        <end position="147"/>
    </location>
</feature>
<evidence type="ECO:0000313" key="6">
    <source>
        <dbReference type="Proteomes" id="UP000011083"/>
    </source>
</evidence>
<dbReference type="STRING" id="1257118.L8GWT3"/>
<keyword evidence="6" id="KW-1185">Reference proteome</keyword>
<evidence type="ECO:0000256" key="2">
    <source>
        <dbReference type="SAM" id="Phobius"/>
    </source>
</evidence>
<dbReference type="GO" id="GO:0005634">
    <property type="term" value="C:nucleus"/>
    <property type="evidence" value="ECO:0007669"/>
    <property type="project" value="TreeGrafter"/>
</dbReference>
<feature type="repeat" description="MVP" evidence="1">
    <location>
        <begin position="369"/>
        <end position="429"/>
    </location>
</feature>
<feature type="domain" description="Major vault protein repeat" evidence="3">
    <location>
        <begin position="210"/>
        <end position="250"/>
    </location>
</feature>
<dbReference type="Pfam" id="PF01505">
    <property type="entry name" value="Vault"/>
    <property type="match status" value="4"/>
</dbReference>
<keyword evidence="1" id="KW-0963">Cytoplasm</keyword>
<keyword evidence="2" id="KW-1133">Transmembrane helix</keyword>
<reference evidence="5 6" key="1">
    <citation type="journal article" date="2013" name="Genome Biol.">
        <title>Genome of Acanthamoeba castellanii highlights extensive lateral gene transfer and early evolution of tyrosine kinase signaling.</title>
        <authorList>
            <person name="Clarke M."/>
            <person name="Lohan A.J."/>
            <person name="Liu B."/>
            <person name="Lagkouvardos I."/>
            <person name="Roy S."/>
            <person name="Zafar N."/>
            <person name="Bertelli C."/>
            <person name="Schilde C."/>
            <person name="Kianianmomeni A."/>
            <person name="Burglin T.R."/>
            <person name="Frech C."/>
            <person name="Turcotte B."/>
            <person name="Kopec K.O."/>
            <person name="Synnott J.M."/>
            <person name="Choo C."/>
            <person name="Paponov I."/>
            <person name="Finkler A."/>
            <person name="Soon Heng Tan C."/>
            <person name="Hutchins A.P."/>
            <person name="Weinmeier T."/>
            <person name="Rattei T."/>
            <person name="Chu J.S."/>
            <person name="Gimenez G."/>
            <person name="Irimia M."/>
            <person name="Rigden D.J."/>
            <person name="Fitzpatrick D.A."/>
            <person name="Lorenzo-Morales J."/>
            <person name="Bateman A."/>
            <person name="Chiu C.H."/>
            <person name="Tang P."/>
            <person name="Hegemann P."/>
            <person name="Fromm H."/>
            <person name="Raoult D."/>
            <person name="Greub G."/>
            <person name="Miranda-Saavedra D."/>
            <person name="Chen N."/>
            <person name="Nash P."/>
            <person name="Ginger M.L."/>
            <person name="Horn M."/>
            <person name="Schaap P."/>
            <person name="Caler L."/>
            <person name="Loftus B."/>
        </authorList>
    </citation>
    <scope>NUCLEOTIDE SEQUENCE [LARGE SCALE GENOMIC DNA]</scope>
    <source>
        <strain evidence="5 6">Neff</strain>
    </source>
</reference>
<dbReference type="GO" id="GO:0005737">
    <property type="term" value="C:cytoplasm"/>
    <property type="evidence" value="ECO:0007669"/>
    <property type="project" value="UniProtKB-SubCell"/>
</dbReference>
<dbReference type="InterPro" id="IPR041139">
    <property type="entry name" value="MVP_rep_dom"/>
</dbReference>
<feature type="domain" description="Major vault protein repeat" evidence="4">
    <location>
        <begin position="81"/>
        <end position="139"/>
    </location>
</feature>
<keyword evidence="1" id="KW-0687">Ribonucleoprotein</keyword>
<dbReference type="Proteomes" id="UP000011083">
    <property type="component" value="Unassembled WGS sequence"/>
</dbReference>
<dbReference type="FunFam" id="2.30.30.550:FF:000001">
    <property type="entry name" value="major vault protein-like"/>
    <property type="match status" value="3"/>
</dbReference>
<keyword evidence="2" id="KW-0812">Transmembrane</keyword>
<dbReference type="InterPro" id="IPR043179">
    <property type="entry name" value="Vault_2_sf"/>
</dbReference>
<protein>
    <submittedName>
        <fullName evidence="5">Major vault protein alpha, putative</fullName>
    </submittedName>
</protein>
<dbReference type="OrthoDB" id="6125719at2759"/>
<dbReference type="Gene3D" id="2.30.30.570">
    <property type="match status" value="1"/>
</dbReference>
<dbReference type="VEuPathDB" id="AmoebaDB:ACA1_062020"/>
<dbReference type="AlphaFoldDB" id="L8GWT3"/>
<accession>L8GWT3</accession>
<organism evidence="5 6">
    <name type="scientific">Acanthamoeba castellanii (strain ATCC 30010 / Neff)</name>
    <dbReference type="NCBI Taxonomy" id="1257118"/>
    <lineage>
        <taxon>Eukaryota</taxon>
        <taxon>Amoebozoa</taxon>
        <taxon>Discosea</taxon>
        <taxon>Longamoebia</taxon>
        <taxon>Centramoebida</taxon>
        <taxon>Acanthamoebidae</taxon>
        <taxon>Acanthamoeba</taxon>
    </lineage>
</organism>
<proteinExistence type="predicted"/>
<feature type="repeat" description="MVP" evidence="1">
    <location>
        <begin position="213"/>
        <end position="265"/>
    </location>
</feature>
<name>L8GWT3_ACACF</name>
<dbReference type="Pfam" id="PF17794">
    <property type="entry name" value="Vault_2"/>
    <property type="match status" value="1"/>
</dbReference>
<dbReference type="GO" id="GO:1990904">
    <property type="term" value="C:ribonucleoprotein complex"/>
    <property type="evidence" value="ECO:0007669"/>
    <property type="project" value="UniProtKB-UniRule"/>
</dbReference>
<feature type="domain" description="Major vault protein repeat" evidence="3">
    <location>
        <begin position="365"/>
        <end position="414"/>
    </location>
</feature>
<dbReference type="EMBL" id="KB007974">
    <property type="protein sequence ID" value="ELR17460.1"/>
    <property type="molecule type" value="Genomic_DNA"/>
</dbReference>
<dbReference type="InterPro" id="IPR039059">
    <property type="entry name" value="MVP"/>
</dbReference>
<dbReference type="InterPro" id="IPR041134">
    <property type="entry name" value="Vault_2"/>
</dbReference>
<dbReference type="RefSeq" id="XP_004339473.1">
    <property type="nucleotide sequence ID" value="XM_004339425.1"/>
</dbReference>
<feature type="repeat" description="MVP" evidence="1">
    <location>
        <begin position="266"/>
        <end position="320"/>
    </location>
</feature>
<sequence>MKNRNTSGGRKDRAQEAIESFSAIVEDSNSSPKFQYEIIRVPPYHYIHVLDNNANVVRVVEGPSRYTCLGHEKVILGPEPMIVVPPRHYATIENPVLKDAEGKIVLDKHKQAKLRHGELEIRFERDPFPLYPGEKLSGPVQPLVVVAENTALRLKALCDFDEAKAEEKGKEKGKGHHGRRVAGEEWLFAGPHTYFPRVEVAVMEVIHAVVLKPDQALHLRAYRDFVDRQGVERKAGEEWLVRTAGAYLPDVNEKLVTTVSGYILTSDKALHLRARTSFTDMYGNERKAGEEWLVTSEQGEVHIPDVYEEVVGTRSITSLSSRHIIENPVVDGASKLGARELRRGPLNFFLKPGETIQAGHLNEIYLLMAEDGLLMRAREAFEDVTEDDNKVKRITRRRAGDRWLVCGPREYIPPLEAEVIQRQRAVIQLEGLNLYIFNIGPIIGLAFLLLVLLWFVGRSLGGGSSAAPPTILDQQEL</sequence>
<dbReference type="InterPro" id="IPR002499">
    <property type="entry name" value="Vault_N"/>
</dbReference>
<feature type="transmembrane region" description="Helical" evidence="2">
    <location>
        <begin position="432"/>
        <end position="456"/>
    </location>
</feature>